<dbReference type="GO" id="GO:0031119">
    <property type="term" value="P:tRNA pseudouridine synthesis"/>
    <property type="evidence" value="ECO:0007669"/>
    <property type="project" value="TreeGrafter"/>
</dbReference>
<dbReference type="InterPro" id="IPR048741">
    <property type="entry name" value="Pus10-like_C"/>
</dbReference>
<accession>F9CVI2</accession>
<dbReference type="STRING" id="1001994.MY1_0518"/>
<dbReference type="InterPro" id="IPR055174">
    <property type="entry name" value="Pus10_THUMP_arc"/>
</dbReference>
<sequence length="386" mass="43473">MTTLKEIIPISNELMKNYGLCDSCLGRLFSKQLNLSSNKLLGKKLKAHVKKSTKKCFICKNLLDNLSMYLKLMLDASSKYNYSSIVIGALIKPSIIDRDDYIKSKYKLRGIDSVKTDITKELGKQFIKKTKKIIDFLNPDLTFTINFKDESCQIRSKSIVLYGRYTKSERGLPQKQKSCANCYGKGCKSCNLHGISEYDSVEGKISEFLFTTFGGTTTKFTWVGGEDQSSLVLGSGRPFFVKLQNPFKRNISLPKKIISDKVAIHNLKIISDPPKTPIKFNSLIELKISTEHEIIPENLKKLKNMLSNSVVVYEKSGKRSEKTVSILKYKKISKNLFNLIIKAEGGLPVKRFVDGDDVTPGITQMMSDGCTCVAFDFLEINLNDNN</sequence>
<protein>
    <recommendedName>
        <fullName evidence="1">tRNA pseudouridine(55) synthase</fullName>
        <ecNumber evidence="1">5.4.99.25</ecNumber>
    </recommendedName>
</protein>
<dbReference type="Pfam" id="PF21238">
    <property type="entry name" value="Pus10_C"/>
    <property type="match status" value="1"/>
</dbReference>
<keyword evidence="3" id="KW-0413">Isomerase</keyword>
<proteinExistence type="predicted"/>
<evidence type="ECO:0000256" key="2">
    <source>
        <dbReference type="ARBA" id="ARBA00022694"/>
    </source>
</evidence>
<gene>
    <name evidence="5" type="ORF">MY1_0518</name>
</gene>
<dbReference type="InterPro" id="IPR039894">
    <property type="entry name" value="Pus10-like"/>
</dbReference>
<dbReference type="NCBIfam" id="TIGR01213">
    <property type="entry name" value="pseudo_Pus10arc"/>
    <property type="match status" value="1"/>
</dbReference>
<comment type="caution">
    <text evidence="5">The sequence shown here is derived from an EMBL/GenBank/DDBJ whole genome shotgun (WGS) entry which is preliminary data.</text>
</comment>
<evidence type="ECO:0000256" key="3">
    <source>
        <dbReference type="ARBA" id="ARBA00023235"/>
    </source>
</evidence>
<dbReference type="EC" id="5.4.99.25" evidence="1"/>
<dbReference type="Proteomes" id="UP000004440">
    <property type="component" value="Unassembled WGS sequence"/>
</dbReference>
<reference evidence="5 6" key="1">
    <citation type="journal article" date="2011" name="J. Bacteriol.">
        <title>Genome Sequence of an Ammonia-Oxidizing Soil Archaeon, "Candidatus Nitrosoarchaeum koreensis" MY1.</title>
        <authorList>
            <person name="Kim B.K."/>
            <person name="Jung M.Y."/>
            <person name="Yu D.S."/>
            <person name="Park S.J."/>
            <person name="Oh T.K."/>
            <person name="Rhee S.K."/>
            <person name="Kim J.F."/>
        </authorList>
    </citation>
    <scope>NUCLEOTIDE SEQUENCE [LARGE SCALE GENOMIC DNA]</scope>
    <source>
        <strain evidence="5 6">MY1</strain>
    </source>
</reference>
<dbReference type="OrthoDB" id="10348at2157"/>
<dbReference type="RefSeq" id="WP_007549992.1">
    <property type="nucleotide sequence ID" value="NZ_AFPU01000001.1"/>
</dbReference>
<organism evidence="5 6">
    <name type="scientific">Nitrosarchaeum koreense MY1</name>
    <dbReference type="NCBI Taxonomy" id="1001994"/>
    <lineage>
        <taxon>Archaea</taxon>
        <taxon>Nitrososphaerota</taxon>
        <taxon>Nitrososphaeria</taxon>
        <taxon>Nitrosopumilales</taxon>
        <taxon>Nitrosopumilaceae</taxon>
        <taxon>Nitrosarchaeum</taxon>
    </lineage>
</organism>
<dbReference type="InterPro" id="IPR001763">
    <property type="entry name" value="Rhodanese-like_dom"/>
</dbReference>
<dbReference type="GO" id="GO:0160148">
    <property type="term" value="F:tRNA pseudouridine(55) synthase activity"/>
    <property type="evidence" value="ECO:0007669"/>
    <property type="project" value="UniProtKB-EC"/>
</dbReference>
<dbReference type="Pfam" id="PF22023">
    <property type="entry name" value="Pus10_THUMP_arc"/>
    <property type="match status" value="1"/>
</dbReference>
<dbReference type="PROSITE" id="PS50206">
    <property type="entry name" value="RHODANESE_3"/>
    <property type="match status" value="1"/>
</dbReference>
<name>F9CVI2_9ARCH</name>
<dbReference type="EMBL" id="AFPU01000001">
    <property type="protein sequence ID" value="EGP93284.1"/>
    <property type="molecule type" value="Genomic_DNA"/>
</dbReference>
<evidence type="ECO:0000259" key="4">
    <source>
        <dbReference type="PROSITE" id="PS50206"/>
    </source>
</evidence>
<dbReference type="PANTHER" id="PTHR21568:SF0">
    <property type="entry name" value="TRNA PSEUDOURIDINE SYNTHASE PUS10"/>
    <property type="match status" value="1"/>
</dbReference>
<keyword evidence="2" id="KW-0819">tRNA processing</keyword>
<dbReference type="AlphaFoldDB" id="F9CVI2"/>
<evidence type="ECO:0000313" key="6">
    <source>
        <dbReference type="Proteomes" id="UP000004440"/>
    </source>
</evidence>
<dbReference type="PANTHER" id="PTHR21568">
    <property type="entry name" value="TRNA PSEUDOURIDINE SYNTHASE PUS10"/>
    <property type="match status" value="1"/>
</dbReference>
<keyword evidence="6" id="KW-1185">Reference proteome</keyword>
<evidence type="ECO:0000256" key="1">
    <source>
        <dbReference type="ARBA" id="ARBA00012787"/>
    </source>
</evidence>
<dbReference type="PATRIC" id="fig|1001994.6.peg.501"/>
<dbReference type="Gene3D" id="3.30.70.2510">
    <property type="match status" value="1"/>
</dbReference>
<feature type="domain" description="Rhodanese" evidence="4">
    <location>
        <begin position="293"/>
        <end position="350"/>
    </location>
</feature>
<evidence type="ECO:0000313" key="5">
    <source>
        <dbReference type="EMBL" id="EGP93284.1"/>
    </source>
</evidence>